<gene>
    <name evidence="2" type="ORF">PHLCEN_2v7840</name>
</gene>
<dbReference type="Gene3D" id="3.40.630.30">
    <property type="match status" value="1"/>
</dbReference>
<comment type="caution">
    <text evidence="2">The sequence shown here is derived from an EMBL/GenBank/DDBJ whole genome shotgun (WGS) entry which is preliminary data.</text>
</comment>
<evidence type="ECO:0000259" key="1">
    <source>
        <dbReference type="PROSITE" id="PS51186"/>
    </source>
</evidence>
<dbReference type="Pfam" id="PF13508">
    <property type="entry name" value="Acetyltransf_7"/>
    <property type="match status" value="1"/>
</dbReference>
<protein>
    <recommendedName>
        <fullName evidence="1">N-acetyltransferase domain-containing protein</fullName>
    </recommendedName>
</protein>
<dbReference type="CDD" id="cd04301">
    <property type="entry name" value="NAT_SF"/>
    <property type="match status" value="1"/>
</dbReference>
<dbReference type="InterPro" id="IPR016181">
    <property type="entry name" value="Acyl_CoA_acyltransferase"/>
</dbReference>
<feature type="domain" description="N-acetyltransferase" evidence="1">
    <location>
        <begin position="171"/>
        <end position="334"/>
    </location>
</feature>
<dbReference type="InterPro" id="IPR000182">
    <property type="entry name" value="GNAT_dom"/>
</dbReference>
<dbReference type="SUPFAM" id="SSF55729">
    <property type="entry name" value="Acyl-CoA N-acyltransferases (Nat)"/>
    <property type="match status" value="1"/>
</dbReference>
<evidence type="ECO:0000313" key="3">
    <source>
        <dbReference type="Proteomes" id="UP000186601"/>
    </source>
</evidence>
<dbReference type="EMBL" id="MLYV02000787">
    <property type="protein sequence ID" value="PSR77650.1"/>
    <property type="molecule type" value="Genomic_DNA"/>
</dbReference>
<dbReference type="PROSITE" id="PS51186">
    <property type="entry name" value="GNAT"/>
    <property type="match status" value="1"/>
</dbReference>
<dbReference type="GO" id="GO:0016747">
    <property type="term" value="F:acyltransferase activity, transferring groups other than amino-acyl groups"/>
    <property type="evidence" value="ECO:0007669"/>
    <property type="project" value="InterPro"/>
</dbReference>
<dbReference type="AlphaFoldDB" id="A0A2R6NVQ4"/>
<reference evidence="2 3" key="1">
    <citation type="submission" date="2018-02" db="EMBL/GenBank/DDBJ databases">
        <title>Genome sequence of the basidiomycete white-rot fungus Phlebia centrifuga.</title>
        <authorList>
            <person name="Granchi Z."/>
            <person name="Peng M."/>
            <person name="de Vries R.P."/>
            <person name="Hilden K."/>
            <person name="Makela M.R."/>
            <person name="Grigoriev I."/>
            <person name="Riley R."/>
        </authorList>
    </citation>
    <scope>NUCLEOTIDE SEQUENCE [LARGE SCALE GENOMIC DNA]</scope>
    <source>
        <strain evidence="2 3">FBCC195</strain>
    </source>
</reference>
<keyword evidence="3" id="KW-1185">Reference proteome</keyword>
<evidence type="ECO:0000313" key="2">
    <source>
        <dbReference type="EMBL" id="PSR77650.1"/>
    </source>
</evidence>
<organism evidence="2 3">
    <name type="scientific">Hermanssonia centrifuga</name>
    <dbReference type="NCBI Taxonomy" id="98765"/>
    <lineage>
        <taxon>Eukaryota</taxon>
        <taxon>Fungi</taxon>
        <taxon>Dikarya</taxon>
        <taxon>Basidiomycota</taxon>
        <taxon>Agaricomycotina</taxon>
        <taxon>Agaricomycetes</taxon>
        <taxon>Polyporales</taxon>
        <taxon>Meruliaceae</taxon>
        <taxon>Hermanssonia</taxon>
    </lineage>
</organism>
<dbReference type="Proteomes" id="UP000186601">
    <property type="component" value="Unassembled WGS sequence"/>
</dbReference>
<name>A0A2R6NVQ4_9APHY</name>
<accession>A0A2R6NVQ4</accession>
<sequence>MEKIRVTNFTNPQEFLDAVKSHDDSFMNFAIGSLLDSLDEASARARMLTTNHRTLICVHKGKKLLVTFTKIADGSPWVISTPGSVGEHLSSADVEDSISLLASFLPTVLDPKLMDHVIGPDNLVDAFIETWVSHMNTQGFSSKALDPIFRMKVSFATLATLPPPSPAFSNFIIRQAHTPEEADVVAPLAVDLASHGPNITTLEGAKRTLRVAIVMKQLWLCRVDGEIAGYCLIGRNTPRTIAVRNVYVSPTHRRKGIAEAMVRAVTRYYLGAKPLGFEGASSTCPHGGVKEEVSLNVAKEEVTRLYQRCGFLLSEGAREPSTGKKGWYHSVLRGVEYSEH</sequence>
<dbReference type="OrthoDB" id="2523549at2759"/>
<proteinExistence type="predicted"/>